<reference evidence="3 4" key="1">
    <citation type="journal article" date="2020" name="Int. J. Syst. Evol. Microbiol.">
        <title>Reclassification of Streptomyces castelarensis and Streptomyces sporoclivatus as later heterotypic synonyms of Streptomyces antimycoticus.</title>
        <authorList>
            <person name="Komaki H."/>
            <person name="Tamura T."/>
        </authorList>
    </citation>
    <scope>NUCLEOTIDE SEQUENCE [LARGE SCALE GENOMIC DNA]</scope>
    <source>
        <strain evidence="3 4">NBRC 12839</strain>
    </source>
</reference>
<dbReference type="InterPro" id="IPR001466">
    <property type="entry name" value="Beta-lactam-related"/>
</dbReference>
<dbReference type="Proteomes" id="UP000299290">
    <property type="component" value="Unassembled WGS sequence"/>
</dbReference>
<feature type="region of interest" description="Disordered" evidence="1">
    <location>
        <begin position="342"/>
        <end position="379"/>
    </location>
</feature>
<comment type="caution">
    <text evidence="3">The sequence shown here is derived from an EMBL/GenBank/DDBJ whole genome shotgun (WGS) entry which is preliminary data.</text>
</comment>
<evidence type="ECO:0000256" key="1">
    <source>
        <dbReference type="SAM" id="MobiDB-lite"/>
    </source>
</evidence>
<accession>A0A4D4K9Y0</accession>
<dbReference type="EMBL" id="BJHV01000001">
    <property type="protein sequence ID" value="GDY44934.1"/>
    <property type="molecule type" value="Genomic_DNA"/>
</dbReference>
<dbReference type="Gene3D" id="3.40.710.10">
    <property type="entry name" value="DD-peptidase/beta-lactamase superfamily"/>
    <property type="match status" value="1"/>
</dbReference>
<keyword evidence="4" id="KW-1185">Reference proteome</keyword>
<feature type="region of interest" description="Disordered" evidence="1">
    <location>
        <begin position="395"/>
        <end position="425"/>
    </location>
</feature>
<dbReference type="SUPFAM" id="SSF56601">
    <property type="entry name" value="beta-lactamase/transpeptidase-like"/>
    <property type="match status" value="1"/>
</dbReference>
<dbReference type="PANTHER" id="PTHR43319">
    <property type="entry name" value="BETA-LACTAMASE-RELATED"/>
    <property type="match status" value="1"/>
</dbReference>
<dbReference type="InterPro" id="IPR012338">
    <property type="entry name" value="Beta-lactam/transpept-like"/>
</dbReference>
<evidence type="ECO:0000259" key="2">
    <source>
        <dbReference type="Pfam" id="PF00144"/>
    </source>
</evidence>
<gene>
    <name evidence="3" type="ORF">SANT12839_058160</name>
</gene>
<evidence type="ECO:0000313" key="4">
    <source>
        <dbReference type="Proteomes" id="UP000299290"/>
    </source>
</evidence>
<name>A0A4D4K9Y0_9ACTN</name>
<feature type="region of interest" description="Disordered" evidence="1">
    <location>
        <begin position="444"/>
        <end position="513"/>
    </location>
</feature>
<evidence type="ECO:0000313" key="3">
    <source>
        <dbReference type="EMBL" id="GDY44934.1"/>
    </source>
</evidence>
<feature type="compositionally biased region" description="Low complexity" evidence="1">
    <location>
        <begin position="404"/>
        <end position="422"/>
    </location>
</feature>
<feature type="compositionally biased region" description="Basic residues" evidence="1">
    <location>
        <begin position="446"/>
        <end position="471"/>
    </location>
</feature>
<dbReference type="Pfam" id="PF00144">
    <property type="entry name" value="Beta-lactamase"/>
    <property type="match status" value="1"/>
</dbReference>
<feature type="domain" description="Beta-lactamase-related" evidence="2">
    <location>
        <begin position="53"/>
        <end position="372"/>
    </location>
</feature>
<sequence>MILPGPGMILTHGTLHHKEKHSTHARVGMAGVGSVVDVQGTVADGFEPVRDAFAANFTRHGERGAAMVLYREGEKVVDLWGGTKAPDTKAPDDDGESGPEASGGGREPWTQDTAQVVRSVTKGVAAAVPLLLHQRGQLDLDGRVSTYWPEFKAAGKERVLVRHLLAHRTGVPVLDTPLTPAEAVDGISGPRAVAAQRPVWEPGEAHGYHAQTYSWLLGELVRRVTGRTIGRWIAEEIARPLGLDLWLGLPEEQRGRVGRIAAVEALAAPAAHGPRIRPKRSVAEAYRDPESLTRRAFAAITPVPDENDPAYLAAELPASGGVATAEALARFYAALIGPLPSARTARSGAGSSPRRRSRWPVQRSPRGRTGFWSSAPDTASATCCTARPARCWGRAPSATRGAEARSPSPTRRRASASPTSPTVCGAVSPRIRVRRRWCARCGPAWRRGRRNGPRGRTGRAARQRWRYRAPRTRATPCGTSRTRGSATAPAEWPGAAKADGSSAGVRRRETLRP</sequence>
<dbReference type="AlphaFoldDB" id="A0A4D4K9Y0"/>
<proteinExistence type="predicted"/>
<feature type="compositionally biased region" description="Low complexity" evidence="1">
    <location>
        <begin position="342"/>
        <end position="352"/>
    </location>
</feature>
<dbReference type="PANTHER" id="PTHR43319:SF3">
    <property type="entry name" value="BETA-LACTAMASE-RELATED DOMAIN-CONTAINING PROTEIN"/>
    <property type="match status" value="1"/>
</dbReference>
<protein>
    <recommendedName>
        <fullName evidence="2">Beta-lactamase-related domain-containing protein</fullName>
    </recommendedName>
</protein>
<dbReference type="InterPro" id="IPR052907">
    <property type="entry name" value="Beta-lactamase/esterase"/>
</dbReference>
<feature type="region of interest" description="Disordered" evidence="1">
    <location>
        <begin position="81"/>
        <end position="110"/>
    </location>
</feature>
<organism evidence="3 4">
    <name type="scientific">Streptomyces antimycoticus</name>
    <dbReference type="NCBI Taxonomy" id="68175"/>
    <lineage>
        <taxon>Bacteria</taxon>
        <taxon>Bacillati</taxon>
        <taxon>Actinomycetota</taxon>
        <taxon>Actinomycetes</taxon>
        <taxon>Kitasatosporales</taxon>
        <taxon>Streptomycetaceae</taxon>
        <taxon>Streptomyces</taxon>
        <taxon>Streptomyces violaceusniger group</taxon>
    </lineage>
</organism>